<dbReference type="FunFam" id="1.10.510.10:FF:001234">
    <property type="entry name" value="Serine/threonine-protein kinase par-4"/>
    <property type="match status" value="1"/>
</dbReference>
<evidence type="ECO:0000256" key="3">
    <source>
        <dbReference type="ARBA" id="ARBA00004496"/>
    </source>
</evidence>
<feature type="binding site" evidence="17">
    <location>
        <position position="124"/>
    </location>
    <ligand>
        <name>ATP</name>
        <dbReference type="ChEBI" id="CHEBI:30616"/>
    </ligand>
</feature>
<evidence type="ECO:0000256" key="13">
    <source>
        <dbReference type="ARBA" id="ARBA00022842"/>
    </source>
</evidence>
<keyword evidence="13" id="KW-0460">Magnesium</keyword>
<proteinExistence type="inferred from homology"/>
<dbReference type="Pfam" id="PF00069">
    <property type="entry name" value="Pkinase"/>
    <property type="match status" value="1"/>
</dbReference>
<dbReference type="GO" id="GO:0046872">
    <property type="term" value="F:metal ion binding"/>
    <property type="evidence" value="ECO:0007669"/>
    <property type="project" value="UniProtKB-KW"/>
</dbReference>
<dbReference type="Proteomes" id="UP000192247">
    <property type="component" value="Unassembled WGS sequence"/>
</dbReference>
<evidence type="ECO:0000256" key="2">
    <source>
        <dbReference type="ARBA" id="ARBA00001946"/>
    </source>
</evidence>
<comment type="catalytic activity">
    <reaction evidence="16">
        <text>L-seryl-[protein] + ATP = O-phospho-L-seryl-[protein] + ADP + H(+)</text>
        <dbReference type="Rhea" id="RHEA:17989"/>
        <dbReference type="Rhea" id="RHEA-COMP:9863"/>
        <dbReference type="Rhea" id="RHEA-COMP:11604"/>
        <dbReference type="ChEBI" id="CHEBI:15378"/>
        <dbReference type="ChEBI" id="CHEBI:29999"/>
        <dbReference type="ChEBI" id="CHEBI:30616"/>
        <dbReference type="ChEBI" id="CHEBI:83421"/>
        <dbReference type="ChEBI" id="CHEBI:456216"/>
        <dbReference type="EC" id="2.7.11.1"/>
    </reaction>
</comment>
<dbReference type="PANTHER" id="PTHR24346">
    <property type="entry name" value="MAP/MICROTUBULE AFFINITY-REGULATING KINASE"/>
    <property type="match status" value="1"/>
</dbReference>
<evidence type="ECO:0000256" key="8">
    <source>
        <dbReference type="ARBA" id="ARBA00022679"/>
    </source>
</evidence>
<dbReference type="GO" id="GO:0005524">
    <property type="term" value="F:ATP binding"/>
    <property type="evidence" value="ECO:0007669"/>
    <property type="project" value="UniProtKB-UniRule"/>
</dbReference>
<evidence type="ECO:0000313" key="21">
    <source>
        <dbReference type="Proteomes" id="UP000192247"/>
    </source>
</evidence>
<dbReference type="PROSITE" id="PS50011">
    <property type="entry name" value="PROTEIN_KINASE_DOM"/>
    <property type="match status" value="1"/>
</dbReference>
<gene>
    <name evidence="20" type="ORF">BIW11_10007</name>
</gene>
<keyword evidence="12 17" id="KW-0067">ATP-binding</keyword>
<name>A0A1V9XHK4_9ACAR</name>
<dbReference type="GO" id="GO:0030295">
    <property type="term" value="F:protein kinase activator activity"/>
    <property type="evidence" value="ECO:0007669"/>
    <property type="project" value="InterPro"/>
</dbReference>
<dbReference type="InterPro" id="IPR011009">
    <property type="entry name" value="Kinase-like_dom_sf"/>
</dbReference>
<evidence type="ECO:0000256" key="1">
    <source>
        <dbReference type="ARBA" id="ARBA00001936"/>
    </source>
</evidence>
<evidence type="ECO:0000256" key="17">
    <source>
        <dbReference type="PROSITE-ProRule" id="PRU10141"/>
    </source>
</evidence>
<protein>
    <recommendedName>
        <fullName evidence="5">non-specific serine/threonine protein kinase</fullName>
        <ecNumber evidence="5">2.7.11.1</ecNumber>
    </recommendedName>
</protein>
<dbReference type="GO" id="GO:0042593">
    <property type="term" value="P:glucose homeostasis"/>
    <property type="evidence" value="ECO:0007669"/>
    <property type="project" value="InterPro"/>
</dbReference>
<dbReference type="PROSITE" id="PS00108">
    <property type="entry name" value="PROTEIN_KINASE_ST"/>
    <property type="match status" value="1"/>
</dbReference>
<evidence type="ECO:0000256" key="4">
    <source>
        <dbReference type="ARBA" id="ARBA00009985"/>
    </source>
</evidence>
<dbReference type="InParanoid" id="A0A1V9XHK4"/>
<dbReference type="EC" id="2.7.11.1" evidence="5"/>
<dbReference type="CDD" id="cd14119">
    <property type="entry name" value="STKc_LKB1"/>
    <property type="match status" value="1"/>
</dbReference>
<evidence type="ECO:0000256" key="18">
    <source>
        <dbReference type="RuleBase" id="RU000304"/>
    </source>
</evidence>
<dbReference type="STRING" id="418985.A0A1V9XHK4"/>
<evidence type="ECO:0000256" key="7">
    <source>
        <dbReference type="ARBA" id="ARBA00022527"/>
    </source>
</evidence>
<dbReference type="FunFam" id="3.30.200.20:FF:000235">
    <property type="entry name" value="serine/threonine-protein kinase STK11"/>
    <property type="match status" value="1"/>
</dbReference>
<dbReference type="GO" id="GO:0035556">
    <property type="term" value="P:intracellular signal transduction"/>
    <property type="evidence" value="ECO:0007669"/>
    <property type="project" value="TreeGrafter"/>
</dbReference>
<evidence type="ECO:0000256" key="11">
    <source>
        <dbReference type="ARBA" id="ARBA00022777"/>
    </source>
</evidence>
<keyword evidence="7 18" id="KW-0723">Serine/threonine-protein kinase</keyword>
<dbReference type="InterPro" id="IPR000719">
    <property type="entry name" value="Prot_kinase_dom"/>
</dbReference>
<dbReference type="InterPro" id="IPR008271">
    <property type="entry name" value="Ser/Thr_kinase_AS"/>
</dbReference>
<evidence type="ECO:0000256" key="12">
    <source>
        <dbReference type="ARBA" id="ARBA00022840"/>
    </source>
</evidence>
<dbReference type="OrthoDB" id="68483at2759"/>
<evidence type="ECO:0000256" key="5">
    <source>
        <dbReference type="ARBA" id="ARBA00012513"/>
    </source>
</evidence>
<keyword evidence="9" id="KW-0479">Metal-binding</keyword>
<dbReference type="AlphaFoldDB" id="A0A1V9XHK4"/>
<evidence type="ECO:0000256" key="15">
    <source>
        <dbReference type="ARBA" id="ARBA00047899"/>
    </source>
</evidence>
<dbReference type="PANTHER" id="PTHR24346:SF94">
    <property type="entry name" value="NON-SPECIFIC SERINE_THREONINE PROTEIN KINASE"/>
    <property type="match status" value="1"/>
</dbReference>
<dbReference type="EMBL" id="MNPL01010651">
    <property type="protein sequence ID" value="OQR73015.1"/>
    <property type="molecule type" value="Genomic_DNA"/>
</dbReference>
<feature type="domain" description="Protein kinase" evidence="19">
    <location>
        <begin position="90"/>
        <end position="351"/>
    </location>
</feature>
<dbReference type="SUPFAM" id="SSF56112">
    <property type="entry name" value="Protein kinase-like (PK-like)"/>
    <property type="match status" value="1"/>
</dbReference>
<evidence type="ECO:0000256" key="9">
    <source>
        <dbReference type="ARBA" id="ARBA00022723"/>
    </source>
</evidence>
<keyword evidence="6" id="KW-0963">Cytoplasm</keyword>
<keyword evidence="14" id="KW-0464">Manganese</keyword>
<dbReference type="SMART" id="SM00220">
    <property type="entry name" value="S_TKc"/>
    <property type="match status" value="1"/>
</dbReference>
<comment type="similarity">
    <text evidence="4">Belongs to the protein kinase superfamily. CAMK Ser/Thr protein kinase family. LKB1 subfamily.</text>
</comment>
<comment type="caution">
    <text evidence="20">The sequence shown here is derived from an EMBL/GenBank/DDBJ whole genome shotgun (WGS) entry which is preliminary data.</text>
</comment>
<dbReference type="Gene3D" id="3.30.200.20">
    <property type="entry name" value="Phosphorylase Kinase, domain 1"/>
    <property type="match status" value="1"/>
</dbReference>
<organism evidence="20 21">
    <name type="scientific">Tropilaelaps mercedesae</name>
    <dbReference type="NCBI Taxonomy" id="418985"/>
    <lineage>
        <taxon>Eukaryota</taxon>
        <taxon>Metazoa</taxon>
        <taxon>Ecdysozoa</taxon>
        <taxon>Arthropoda</taxon>
        <taxon>Chelicerata</taxon>
        <taxon>Arachnida</taxon>
        <taxon>Acari</taxon>
        <taxon>Parasitiformes</taxon>
        <taxon>Mesostigmata</taxon>
        <taxon>Gamasina</taxon>
        <taxon>Dermanyssoidea</taxon>
        <taxon>Laelapidae</taxon>
        <taxon>Tropilaelaps</taxon>
    </lineage>
</organism>
<dbReference type="InterPro" id="IPR017441">
    <property type="entry name" value="Protein_kinase_ATP_BS"/>
</dbReference>
<comment type="catalytic activity">
    <reaction evidence="15">
        <text>L-threonyl-[protein] + ATP = O-phospho-L-threonyl-[protein] + ADP + H(+)</text>
        <dbReference type="Rhea" id="RHEA:46608"/>
        <dbReference type="Rhea" id="RHEA-COMP:11060"/>
        <dbReference type="Rhea" id="RHEA-COMP:11605"/>
        <dbReference type="ChEBI" id="CHEBI:15378"/>
        <dbReference type="ChEBI" id="CHEBI:30013"/>
        <dbReference type="ChEBI" id="CHEBI:30616"/>
        <dbReference type="ChEBI" id="CHEBI:61977"/>
        <dbReference type="ChEBI" id="CHEBI:456216"/>
        <dbReference type="EC" id="2.7.11.1"/>
    </reaction>
</comment>
<comment type="subcellular location">
    <subcellularLocation>
        <location evidence="3">Cytoplasm</location>
    </subcellularLocation>
</comment>
<accession>A0A1V9XHK4</accession>
<evidence type="ECO:0000256" key="6">
    <source>
        <dbReference type="ARBA" id="ARBA00022490"/>
    </source>
</evidence>
<dbReference type="GO" id="GO:0001558">
    <property type="term" value="P:regulation of cell growth"/>
    <property type="evidence" value="ECO:0007669"/>
    <property type="project" value="InterPro"/>
</dbReference>
<keyword evidence="11 20" id="KW-0418">Kinase</keyword>
<dbReference type="FunCoup" id="A0A1V9XHK4">
    <property type="interactions" value="1486"/>
</dbReference>
<evidence type="ECO:0000256" key="10">
    <source>
        <dbReference type="ARBA" id="ARBA00022741"/>
    </source>
</evidence>
<dbReference type="GO" id="GO:0004674">
    <property type="term" value="F:protein serine/threonine kinase activity"/>
    <property type="evidence" value="ECO:0007669"/>
    <property type="project" value="UniProtKB-KW"/>
</dbReference>
<comment type="cofactor">
    <cofactor evidence="2">
        <name>Mg(2+)</name>
        <dbReference type="ChEBI" id="CHEBI:18420"/>
    </cofactor>
</comment>
<dbReference type="GO" id="GO:0005737">
    <property type="term" value="C:cytoplasm"/>
    <property type="evidence" value="ECO:0007669"/>
    <property type="project" value="UniProtKB-SubCell"/>
</dbReference>
<sequence>MSLDSDQDHDAYVLRFSCSLEDTEPPAAARMAGYGGVDECIEGGAPCPNGDDLEELGGHGSGGLGFHRVNSKDVVFYEDKMKAKIIGNRYLMGSLLGEGCYGKVKEVLDLDTLTRRAVKIVARKKLRRIPNGEQSVRTEMQILRGLDHPNVIKLWDVLVDSEKQKTYMVFEFGVIVMQELLRRAPENRFPIAQAHSYFSQLCRGLEYLHSQGVIHKDIKADNLLLTVDGVVKIADLGVAEQLDRWAGMDDTCHTSQGSPAVQSPEVANGADTFHGFKLDVWSSGVTLFNITTGKYPFEGDTIYKLFDAIGRGEVVWPDGVEAQLRSLLEGMLSKDPDKRLSLQQVFKHPWMQRKPANNEVWVAVPVTEHDPYRSLTVMSALEDMQQRDRQSPLEEGSQESLTAVPLAAHSILAGVSMGGGVQHAHSLPGIVHDHANELLQRQQTINDDAAANKMDSHSLEDDVPAARSRLIPYMLLRKSKSNLCRMS</sequence>
<evidence type="ECO:0000313" key="20">
    <source>
        <dbReference type="EMBL" id="OQR73015.1"/>
    </source>
</evidence>
<keyword evidence="21" id="KW-1185">Reference proteome</keyword>
<evidence type="ECO:0000256" key="16">
    <source>
        <dbReference type="ARBA" id="ARBA00048679"/>
    </source>
</evidence>
<evidence type="ECO:0000256" key="14">
    <source>
        <dbReference type="ARBA" id="ARBA00023211"/>
    </source>
</evidence>
<dbReference type="PROSITE" id="PS00107">
    <property type="entry name" value="PROTEIN_KINASE_ATP"/>
    <property type="match status" value="1"/>
</dbReference>
<evidence type="ECO:0000259" key="19">
    <source>
        <dbReference type="PROSITE" id="PS50011"/>
    </source>
</evidence>
<dbReference type="InterPro" id="IPR039154">
    <property type="entry name" value="LKB1_c"/>
</dbReference>
<dbReference type="Gene3D" id="1.10.510.10">
    <property type="entry name" value="Transferase(Phosphotransferase) domain 1"/>
    <property type="match status" value="1"/>
</dbReference>
<keyword evidence="10 17" id="KW-0547">Nucleotide-binding</keyword>
<comment type="cofactor">
    <cofactor evidence="1">
        <name>Mn(2+)</name>
        <dbReference type="ChEBI" id="CHEBI:29035"/>
    </cofactor>
</comment>
<reference evidence="20 21" key="1">
    <citation type="journal article" date="2017" name="Gigascience">
        <title>Draft genome of the honey bee ectoparasitic mite, Tropilaelaps mercedesae, is shaped by the parasitic life history.</title>
        <authorList>
            <person name="Dong X."/>
            <person name="Armstrong S.D."/>
            <person name="Xia D."/>
            <person name="Makepeace B.L."/>
            <person name="Darby A.C."/>
            <person name="Kadowaki T."/>
        </authorList>
    </citation>
    <scope>NUCLEOTIDE SEQUENCE [LARGE SCALE GENOMIC DNA]</scope>
    <source>
        <strain evidence="20">Wuxi-XJTLU</strain>
    </source>
</reference>
<dbReference type="GO" id="GO:0030010">
    <property type="term" value="P:establishment of cell polarity"/>
    <property type="evidence" value="ECO:0007669"/>
    <property type="project" value="InterPro"/>
</dbReference>
<keyword evidence="8" id="KW-0808">Transferase</keyword>